<comment type="caution">
    <text evidence="3">The sequence shown here is derived from an EMBL/GenBank/DDBJ whole genome shotgun (WGS) entry which is preliminary data.</text>
</comment>
<dbReference type="Pfam" id="PF01814">
    <property type="entry name" value="Hemerythrin"/>
    <property type="match status" value="1"/>
</dbReference>
<name>A0ABW6Q1R7_9ACTN</name>
<dbReference type="RefSeq" id="WP_388233719.1">
    <property type="nucleotide sequence ID" value="NZ_JBHVZQ010000004.1"/>
</dbReference>
<organism evidence="3 4">
    <name type="scientific">Streptomyces marokkonensis</name>
    <dbReference type="NCBI Taxonomy" id="324855"/>
    <lineage>
        <taxon>Bacteria</taxon>
        <taxon>Bacillati</taxon>
        <taxon>Actinomycetota</taxon>
        <taxon>Actinomycetes</taxon>
        <taxon>Kitasatosporales</taxon>
        <taxon>Streptomycetaceae</taxon>
        <taxon>Streptomyces</taxon>
    </lineage>
</organism>
<feature type="region of interest" description="Disordered" evidence="1">
    <location>
        <begin position="159"/>
        <end position="188"/>
    </location>
</feature>
<feature type="compositionally biased region" description="Basic and acidic residues" evidence="1">
    <location>
        <begin position="170"/>
        <end position="188"/>
    </location>
</feature>
<evidence type="ECO:0000313" key="3">
    <source>
        <dbReference type="EMBL" id="MFF1273139.1"/>
    </source>
</evidence>
<reference evidence="3 4" key="1">
    <citation type="submission" date="2024-09" db="EMBL/GenBank/DDBJ databases">
        <title>The Natural Products Discovery Center: Release of the First 8490 Sequenced Strains for Exploring Actinobacteria Biosynthetic Diversity.</title>
        <authorList>
            <person name="Kalkreuter E."/>
            <person name="Kautsar S.A."/>
            <person name="Yang D."/>
            <person name="Bader C.D."/>
            <person name="Teijaro C.N."/>
            <person name="Fluegel L."/>
            <person name="Davis C.M."/>
            <person name="Simpson J.R."/>
            <person name="Lauterbach L."/>
            <person name="Steele A.D."/>
            <person name="Gui C."/>
            <person name="Meng S."/>
            <person name="Li G."/>
            <person name="Viehrig K."/>
            <person name="Ye F."/>
            <person name="Su P."/>
            <person name="Kiefer A.F."/>
            <person name="Nichols A."/>
            <person name="Cepeda A.J."/>
            <person name="Yan W."/>
            <person name="Fan B."/>
            <person name="Jiang Y."/>
            <person name="Adhikari A."/>
            <person name="Zheng C.-J."/>
            <person name="Schuster L."/>
            <person name="Cowan T.M."/>
            <person name="Smanski M.J."/>
            <person name="Chevrette M.G."/>
            <person name="De Carvalho L.P.S."/>
            <person name="Shen B."/>
        </authorList>
    </citation>
    <scope>NUCLEOTIDE SEQUENCE [LARGE SCALE GENOMIC DNA]</scope>
    <source>
        <strain evidence="3 4">NPDC058328</strain>
    </source>
</reference>
<sequence>MSAPTLASSAEDAAALEAAEARHARTAGELAGRVALLTTAAGCDPRAAEKLRTGLVAFCERELLPHAAAEEAALYPVARTMPDARLLMVSLAAEHRCIAGLVDAVRAAASPADAVAHARALQVFFEEHTAKENGLVLPLLAMAPGVCLATLLDDLHDRLTPPAPAGAGRPAHDTQNDGTHPRTKDGTR</sequence>
<evidence type="ECO:0000313" key="4">
    <source>
        <dbReference type="Proteomes" id="UP001601627"/>
    </source>
</evidence>
<protein>
    <submittedName>
        <fullName evidence="3">Hemerythrin domain-containing protein</fullName>
    </submittedName>
</protein>
<evidence type="ECO:0000256" key="1">
    <source>
        <dbReference type="SAM" id="MobiDB-lite"/>
    </source>
</evidence>
<accession>A0ABW6Q1R7</accession>
<dbReference type="Gene3D" id="1.20.120.520">
    <property type="entry name" value="nmb1532 protein domain like"/>
    <property type="match status" value="1"/>
</dbReference>
<keyword evidence="4" id="KW-1185">Reference proteome</keyword>
<gene>
    <name evidence="3" type="ORF">ACFVZC_06985</name>
</gene>
<evidence type="ECO:0000259" key="2">
    <source>
        <dbReference type="Pfam" id="PF01814"/>
    </source>
</evidence>
<dbReference type="InterPro" id="IPR012312">
    <property type="entry name" value="Hemerythrin-like"/>
</dbReference>
<dbReference type="Proteomes" id="UP001601627">
    <property type="component" value="Unassembled WGS sequence"/>
</dbReference>
<dbReference type="EMBL" id="JBHVZQ010000004">
    <property type="protein sequence ID" value="MFF1273139.1"/>
    <property type="molecule type" value="Genomic_DNA"/>
</dbReference>
<proteinExistence type="predicted"/>
<feature type="domain" description="Hemerythrin-like" evidence="2">
    <location>
        <begin position="44"/>
        <end position="140"/>
    </location>
</feature>